<sequence length="778" mass="89424">MKLADKIFIKLFFKKIKLIIRRSYKKGYSQGKDKGYHKGHGDGVLKYHIRREIDTVSMSTIDNSIYGPENIGVTRELEQLMIEKVRVATEAGILSSPSPSQWKMIFSDHPATCVVAGAGSGKSTTLILRLVFMHFYLNIPLRKITVISFTKKSCDELSDKLSYVFSFWDKDHDKVAINSIVNTFHSLIYRFSLSSMPGISAFDFLGGRINPDDPSLELSLGKRTNEQVEVLKGVYTELYNKNKDFKICIDKLIDISITASQTSDEKEERDWLINYAAERDLVLTQQINDLWNEEGKWPIDGIIAGPVKCFHVNGNIFYANGYVEHNKMPVFLSGNIGRKKLYDEKDYVKGSESDPKKKILLGKAIYFKNKIAAGYNTQISIFINSNQKLNSVNSFLENYITGEAPSNFSIKLNGELAQTNILELLYDQGSFIESLGKEVVTTISNISLFREKGVEFYFAKALAIFWPSFEDTLYKNNMMTFNRMFIMFSDESVLQQRRDLFKNRYSRFENLLVDEFQDISPQIANWIKALQKENAILSRKPTIMAIGDDWQSIYSWRGSSPDIFMNFSEFFPVHKSLGRHNTVLMMENYRSDSKILEDAEKMMGLVKGKIVKESISCREPDGDEHGVFCYEYDDKKGGDSWKDKAIEIIFEQFNLVKNQKNKDKTHLIVLSRTNNTLQEIKELYNNKYGNIKGINFLTIHKAKGLQGEVCVIFDDSKAHTGHILRNEIYRQVSYFNYSYDQVMVDESYRLAYVAITRGIKRVFWFAPKGSDGAFSHFK</sequence>
<keyword evidence="1 5" id="KW-0547">Nucleotide-binding</keyword>
<dbReference type="InterPro" id="IPR027417">
    <property type="entry name" value="P-loop_NTPase"/>
</dbReference>
<dbReference type="AlphaFoldDB" id="A0A9X2W6G3"/>
<dbReference type="GO" id="GO:0005524">
    <property type="term" value="F:ATP binding"/>
    <property type="evidence" value="ECO:0007669"/>
    <property type="project" value="UniProtKB-UniRule"/>
</dbReference>
<dbReference type="GO" id="GO:0043138">
    <property type="term" value="F:3'-5' DNA helicase activity"/>
    <property type="evidence" value="ECO:0007669"/>
    <property type="project" value="TreeGrafter"/>
</dbReference>
<dbReference type="Pfam" id="PF00580">
    <property type="entry name" value="UvrD-helicase"/>
    <property type="match status" value="2"/>
</dbReference>
<dbReference type="GO" id="GO:0003677">
    <property type="term" value="F:DNA binding"/>
    <property type="evidence" value="ECO:0007669"/>
    <property type="project" value="InterPro"/>
</dbReference>
<dbReference type="EMBL" id="JALHAP010000076">
    <property type="protein sequence ID" value="MCT4701933.1"/>
    <property type="molecule type" value="Genomic_DNA"/>
</dbReference>
<keyword evidence="8" id="KW-1185">Reference proteome</keyword>
<dbReference type="PANTHER" id="PTHR11070:SF63">
    <property type="entry name" value="DNA HELICASE IV"/>
    <property type="match status" value="1"/>
</dbReference>
<dbReference type="PANTHER" id="PTHR11070">
    <property type="entry name" value="UVRD / RECB / PCRA DNA HELICASE FAMILY MEMBER"/>
    <property type="match status" value="1"/>
</dbReference>
<evidence type="ECO:0000256" key="4">
    <source>
        <dbReference type="ARBA" id="ARBA00022840"/>
    </source>
</evidence>
<comment type="caution">
    <text evidence="7">The sequence shown here is derived from an EMBL/GenBank/DDBJ whole genome shotgun (WGS) entry which is preliminary data.</text>
</comment>
<dbReference type="InterPro" id="IPR000212">
    <property type="entry name" value="DNA_helicase_UvrD/REP"/>
</dbReference>
<evidence type="ECO:0000313" key="7">
    <source>
        <dbReference type="EMBL" id="MCT4701933.1"/>
    </source>
</evidence>
<dbReference type="RefSeq" id="WP_271122749.1">
    <property type="nucleotide sequence ID" value="NZ_JALHAN010000063.1"/>
</dbReference>
<evidence type="ECO:0000313" key="8">
    <source>
        <dbReference type="Proteomes" id="UP001150641"/>
    </source>
</evidence>
<feature type="domain" description="UvrD-like helicase ATP-binding" evidence="6">
    <location>
        <begin position="95"/>
        <end position="592"/>
    </location>
</feature>
<proteinExistence type="predicted"/>
<evidence type="ECO:0000256" key="2">
    <source>
        <dbReference type="ARBA" id="ARBA00022801"/>
    </source>
</evidence>
<reference evidence="7" key="1">
    <citation type="submission" date="2022-03" db="EMBL/GenBank/DDBJ databases">
        <title>Proposal of a novel genus Dryocolo and two novel species.</title>
        <authorList>
            <person name="Maddock D.W."/>
            <person name="Brady C.L."/>
            <person name="Denman S."/>
            <person name="Arnold D."/>
        </authorList>
    </citation>
    <scope>NUCLEOTIDE SEQUENCE</scope>
    <source>
        <strain evidence="7">H6W4</strain>
    </source>
</reference>
<evidence type="ECO:0000259" key="6">
    <source>
        <dbReference type="PROSITE" id="PS51198"/>
    </source>
</evidence>
<protein>
    <submittedName>
        <fullName evidence="7">UvrD-helicase domain-containing protein</fullName>
    </submittedName>
</protein>
<dbReference type="InterPro" id="IPR014016">
    <property type="entry name" value="UvrD-like_ATP-bd"/>
</dbReference>
<dbReference type="Gene3D" id="3.40.50.300">
    <property type="entry name" value="P-loop containing nucleotide triphosphate hydrolases"/>
    <property type="match status" value="3"/>
</dbReference>
<keyword evidence="3 5" id="KW-0347">Helicase</keyword>
<dbReference type="Proteomes" id="UP001150641">
    <property type="component" value="Unassembled WGS sequence"/>
</dbReference>
<keyword evidence="4 5" id="KW-0067">ATP-binding</keyword>
<accession>A0A9X2W6G3</accession>
<dbReference type="GO" id="GO:0016787">
    <property type="term" value="F:hydrolase activity"/>
    <property type="evidence" value="ECO:0007669"/>
    <property type="project" value="UniProtKB-UniRule"/>
</dbReference>
<dbReference type="GO" id="GO:0000725">
    <property type="term" value="P:recombinational repair"/>
    <property type="evidence" value="ECO:0007669"/>
    <property type="project" value="TreeGrafter"/>
</dbReference>
<dbReference type="SUPFAM" id="SSF52540">
    <property type="entry name" value="P-loop containing nucleoside triphosphate hydrolases"/>
    <property type="match status" value="1"/>
</dbReference>
<gene>
    <name evidence="7" type="ORF">MUA00_08960</name>
</gene>
<name>A0A9X2W6G3_9ENTR</name>
<evidence type="ECO:0000256" key="5">
    <source>
        <dbReference type="PROSITE-ProRule" id="PRU00560"/>
    </source>
</evidence>
<keyword evidence="2 5" id="KW-0378">Hydrolase</keyword>
<evidence type="ECO:0000256" key="1">
    <source>
        <dbReference type="ARBA" id="ARBA00022741"/>
    </source>
</evidence>
<dbReference type="PROSITE" id="PS51198">
    <property type="entry name" value="UVRD_HELICASE_ATP_BIND"/>
    <property type="match status" value="1"/>
</dbReference>
<evidence type="ECO:0000256" key="3">
    <source>
        <dbReference type="ARBA" id="ARBA00022806"/>
    </source>
</evidence>
<organism evidence="7 8">
    <name type="scientific">Dryocola boscaweniae</name>
    <dbReference type="NCBI Taxonomy" id="2925397"/>
    <lineage>
        <taxon>Bacteria</taxon>
        <taxon>Pseudomonadati</taxon>
        <taxon>Pseudomonadota</taxon>
        <taxon>Gammaproteobacteria</taxon>
        <taxon>Enterobacterales</taxon>
        <taxon>Enterobacteriaceae</taxon>
        <taxon>Dryocola</taxon>
    </lineage>
</organism>
<feature type="binding site" evidence="5">
    <location>
        <begin position="116"/>
        <end position="123"/>
    </location>
    <ligand>
        <name>ATP</name>
        <dbReference type="ChEBI" id="CHEBI:30616"/>
    </ligand>
</feature>